<feature type="chain" id="PRO_5014501637" evidence="3">
    <location>
        <begin position="29"/>
        <end position="172"/>
    </location>
</feature>
<keyword evidence="3" id="KW-0732">Signal</keyword>
<feature type="region of interest" description="Disordered" evidence="1">
    <location>
        <begin position="39"/>
        <end position="71"/>
    </location>
</feature>
<dbReference type="Proteomes" id="UP000195489">
    <property type="component" value="Unassembled WGS sequence"/>
</dbReference>
<evidence type="ECO:0000313" key="6">
    <source>
        <dbReference type="EMBL" id="VTZ66777.1"/>
    </source>
</evidence>
<evidence type="ECO:0000313" key="9">
    <source>
        <dbReference type="Proteomes" id="UP000507163"/>
    </source>
</evidence>
<reference evidence="8 9" key="3">
    <citation type="submission" date="2016-08" db="EMBL/GenBank/DDBJ databases">
        <authorList>
            <consortium name="Pathogen Informatics"/>
        </authorList>
    </citation>
    <scope>NUCLEOTIDE SEQUENCE [LARGE SCALE GENOMIC DNA]</scope>
    <source>
        <strain evidence="5 9">AJ</strain>
        <strain evidence="6">AS</strain>
        <strain evidence="4 8">CB</strain>
    </source>
</reference>
<evidence type="ECO:0000256" key="1">
    <source>
        <dbReference type="SAM" id="MobiDB-lite"/>
    </source>
</evidence>
<feature type="compositionally biased region" description="Polar residues" evidence="1">
    <location>
        <begin position="39"/>
        <end position="49"/>
    </location>
</feature>
<keyword evidence="2" id="KW-1133">Transmembrane helix</keyword>
<keyword evidence="2" id="KW-0472">Membrane</keyword>
<accession>A0A077TG20</accession>
<organism evidence="5 9">
    <name type="scientific">Plasmodium chabaudi chabaudi</name>
    <dbReference type="NCBI Taxonomy" id="31271"/>
    <lineage>
        <taxon>Eukaryota</taxon>
        <taxon>Sar</taxon>
        <taxon>Alveolata</taxon>
        <taxon>Apicomplexa</taxon>
        <taxon>Aconoidasida</taxon>
        <taxon>Haemosporida</taxon>
        <taxon>Plasmodiidae</taxon>
        <taxon>Plasmodium</taxon>
        <taxon>Plasmodium (Vinckeia)</taxon>
    </lineage>
</organism>
<feature type="compositionally biased region" description="Acidic residues" evidence="1">
    <location>
        <begin position="148"/>
        <end position="166"/>
    </location>
</feature>
<keyword evidence="2" id="KW-0812">Transmembrane</keyword>
<dbReference type="EMBL" id="LT608168">
    <property type="protein sequence ID" value="SCL96294.1"/>
    <property type="molecule type" value="Genomic_DNA"/>
</dbReference>
<keyword evidence="7" id="KW-1185">Reference proteome</keyword>
<dbReference type="GeneID" id="3498021"/>
<reference evidence="6 7" key="1">
    <citation type="journal article" date="2014" name="BMC Biol.">
        <title>A comprehensive evaluation of rodent malaria parasite genomes and gene expression.</title>
        <authorList>
            <person name="Otto T.D."/>
            <person name="Bohme U."/>
            <person name="Jackson A.P."/>
            <person name="Hunt M."/>
            <person name="Franke-Fayard B."/>
            <person name="Hoeijmakers W.A."/>
            <person name="Religa A.A."/>
            <person name="Robertson L."/>
            <person name="Sanders M."/>
            <person name="Ogun S.A."/>
            <person name="Cunningham D."/>
            <person name="Erhart A."/>
            <person name="Billker O."/>
            <person name="Khan S.M."/>
            <person name="Stunnenberg H.G."/>
            <person name="Langhorne J."/>
            <person name="Holder A.A."/>
            <person name="Waters A.P."/>
            <person name="Newbold C.I."/>
            <person name="Pain A."/>
            <person name="Berriman M."/>
            <person name="Janse C.J."/>
        </authorList>
    </citation>
    <scope>NUCLEOTIDE SEQUENCE [LARGE SCALE GENOMIC DNA]</scope>
    <source>
        <strain evidence="6 7">AS</strain>
    </source>
</reference>
<name>A0A077TG20_PLACU</name>
<reference evidence="6" key="2">
    <citation type="submission" date="2014-05" db="EMBL/GenBank/DDBJ databases">
        <authorList>
            <person name="Aslett M.A."/>
            <person name="De Silva N."/>
        </authorList>
    </citation>
    <scope>NUCLEOTIDE SEQUENCE</scope>
    <source>
        <strain evidence="6">AS</strain>
    </source>
</reference>
<evidence type="ECO:0000313" key="7">
    <source>
        <dbReference type="Proteomes" id="UP000071118"/>
    </source>
</evidence>
<sequence>MKVPKVSAIFLVFLLSVCFLSSPSLCDANAGNKIPNASNPAVNGNSAENAQGPAGSKTNNGPASEKKDSKDIAKIDDKITAKKSAKPVIIGTISTIAALAIASALGYGMYTKNKAKAKAKKEGEEADATDDEGTDTEESSDSAKEVEDLVSEIADELGDDVDDDAQTPEKTK</sequence>
<dbReference type="RefSeq" id="XP_744903.1">
    <property type="nucleotide sequence ID" value="XM_739810.1"/>
</dbReference>
<feature type="signal peptide" evidence="3">
    <location>
        <begin position="1"/>
        <end position="28"/>
    </location>
</feature>
<dbReference type="KEGG" id="pcb:PCHAS_0200071"/>
<dbReference type="AlphaFoldDB" id="A0A077TG20"/>
<feature type="transmembrane region" description="Helical" evidence="2">
    <location>
        <begin position="88"/>
        <end position="110"/>
    </location>
</feature>
<evidence type="ECO:0000256" key="2">
    <source>
        <dbReference type="SAM" id="Phobius"/>
    </source>
</evidence>
<protein>
    <submittedName>
        <fullName evidence="5">Early transcribed membrane protein</fullName>
    </submittedName>
</protein>
<dbReference type="EMBL" id="LK022879">
    <property type="protein sequence ID" value="VTZ66777.1"/>
    <property type="molecule type" value="Genomic_DNA"/>
</dbReference>
<dbReference type="Proteomes" id="UP000507163">
    <property type="component" value="Chromosome 2"/>
</dbReference>
<feature type="region of interest" description="Disordered" evidence="1">
    <location>
        <begin position="117"/>
        <end position="172"/>
    </location>
</feature>
<evidence type="ECO:0000313" key="8">
    <source>
        <dbReference type="Proteomes" id="UP000195489"/>
    </source>
</evidence>
<evidence type="ECO:0000256" key="3">
    <source>
        <dbReference type="SAM" id="SignalP"/>
    </source>
</evidence>
<gene>
    <name evidence="5" type="primary">ETRAMP</name>
    <name evidence="5" type="ORF">PCHAJ_000017500</name>
    <name evidence="6" type="ORF">PCHAS_0200071</name>
    <name evidence="4" type="ORF">PCHCB_000490500</name>
</gene>
<evidence type="ECO:0000313" key="5">
    <source>
        <dbReference type="EMBL" id="SCL96294.1"/>
    </source>
</evidence>
<evidence type="ECO:0000313" key="4">
    <source>
        <dbReference type="EMBL" id="SCL81930.1"/>
    </source>
</evidence>
<dbReference type="EMBL" id="FMIM01000014">
    <property type="protein sequence ID" value="SCL81930.1"/>
    <property type="molecule type" value="Genomic_DNA"/>
</dbReference>
<dbReference type="Proteomes" id="UP000071118">
    <property type="component" value="Chromosome 2"/>
</dbReference>
<dbReference type="Pfam" id="PF09716">
    <property type="entry name" value="ETRAMP"/>
    <property type="match status" value="1"/>
</dbReference>
<feature type="compositionally biased region" description="Acidic residues" evidence="1">
    <location>
        <begin position="124"/>
        <end position="140"/>
    </location>
</feature>
<proteinExistence type="predicted"/>
<dbReference type="VEuPathDB" id="PlasmoDB:PCHAS_0200071"/>